<dbReference type="SUPFAM" id="SSF56112">
    <property type="entry name" value="Protein kinase-like (PK-like)"/>
    <property type="match status" value="1"/>
</dbReference>
<dbReference type="Gene3D" id="1.10.510.10">
    <property type="entry name" value="Transferase(Phosphotransferase) domain 1"/>
    <property type="match status" value="1"/>
</dbReference>
<dbReference type="InterPro" id="IPR011009">
    <property type="entry name" value="Kinase-like_dom_sf"/>
</dbReference>
<dbReference type="GO" id="GO:0005524">
    <property type="term" value="F:ATP binding"/>
    <property type="evidence" value="ECO:0007669"/>
    <property type="project" value="InterPro"/>
</dbReference>
<proteinExistence type="predicted"/>
<sequence length="474" mass="53996">MTEIMRLKNVGLSPDSIWGDKTETVVYAQVLKLHPGRAAIFRFYRNPRHSPKSLANRVVSCYHDINVQDDTLSFRDRAAMRSAIWSSIATVWHRCVKDPSFFAPGTVVDLSSDDNEGLIWCVYRSPLFDGYLGLLRHIQRSDLVPPDNSARTIDLAQIYLSKPMGGRGCNKRAHVQDIGQSIALFFKGIDFATYLKLHDDDNEFIRAVVETWRRSSKLVAGMPGHPYFQQPPKILVSIRDSKGNEVLMGHLSTFCDQGDLALVIEKENSGKTQISLREKARWCYEMSRVVAHTHRFLHTFHMDIHPGNFLVRPWGGLVLIDWEQSGASAATLAPEADGTWDVKEEATDERTRLVCTKYTGPPRCNMPKGSGPATFHAWNVFPEWQANFPRATELAEVFSLGRTMWMFLTQTVSGFDEVKHPNDVRVTWDGENNIPSRWIDMVERCMEKDPNERPDLEDLVKFWTDEKSLLDGKP</sequence>
<dbReference type="InterPro" id="IPR000719">
    <property type="entry name" value="Prot_kinase_dom"/>
</dbReference>
<comment type="caution">
    <text evidence="2">The sequence shown here is derived from an EMBL/GenBank/DDBJ whole genome shotgun (WGS) entry which is preliminary data.</text>
</comment>
<evidence type="ECO:0000313" key="2">
    <source>
        <dbReference type="EMBL" id="KAH7253157.1"/>
    </source>
</evidence>
<dbReference type="OrthoDB" id="4062651at2759"/>
<reference evidence="2" key="1">
    <citation type="journal article" date="2021" name="Nat. Commun.">
        <title>Genetic determinants of endophytism in the Arabidopsis root mycobiome.</title>
        <authorList>
            <person name="Mesny F."/>
            <person name="Miyauchi S."/>
            <person name="Thiergart T."/>
            <person name="Pickel B."/>
            <person name="Atanasova L."/>
            <person name="Karlsson M."/>
            <person name="Huettel B."/>
            <person name="Barry K.W."/>
            <person name="Haridas S."/>
            <person name="Chen C."/>
            <person name="Bauer D."/>
            <person name="Andreopoulos W."/>
            <person name="Pangilinan J."/>
            <person name="LaButti K."/>
            <person name="Riley R."/>
            <person name="Lipzen A."/>
            <person name="Clum A."/>
            <person name="Drula E."/>
            <person name="Henrissat B."/>
            <person name="Kohler A."/>
            <person name="Grigoriev I.V."/>
            <person name="Martin F.M."/>
            <person name="Hacquard S."/>
        </authorList>
    </citation>
    <scope>NUCLEOTIDE SEQUENCE</scope>
    <source>
        <strain evidence="2">FSSC 5 MPI-SDFR-AT-0091</strain>
    </source>
</reference>
<keyword evidence="2" id="KW-0418">Kinase</keyword>
<keyword evidence="3" id="KW-1185">Reference proteome</keyword>
<dbReference type="EMBL" id="JAGTJS010000011">
    <property type="protein sequence ID" value="KAH7253157.1"/>
    <property type="molecule type" value="Genomic_DNA"/>
</dbReference>
<keyword evidence="2" id="KW-0808">Transferase</keyword>
<accession>A0A9P9H9S5</accession>
<gene>
    <name evidence="2" type="ORF">B0J15DRAFT_549883</name>
</gene>
<dbReference type="PROSITE" id="PS50011">
    <property type="entry name" value="PROTEIN_KINASE_DOM"/>
    <property type="match status" value="1"/>
</dbReference>
<dbReference type="GO" id="GO:0004672">
    <property type="term" value="F:protein kinase activity"/>
    <property type="evidence" value="ECO:0007669"/>
    <property type="project" value="InterPro"/>
</dbReference>
<organism evidence="2 3">
    <name type="scientific">Fusarium solani</name>
    <name type="common">Filamentous fungus</name>
    <dbReference type="NCBI Taxonomy" id="169388"/>
    <lineage>
        <taxon>Eukaryota</taxon>
        <taxon>Fungi</taxon>
        <taxon>Dikarya</taxon>
        <taxon>Ascomycota</taxon>
        <taxon>Pezizomycotina</taxon>
        <taxon>Sordariomycetes</taxon>
        <taxon>Hypocreomycetidae</taxon>
        <taxon>Hypocreales</taxon>
        <taxon>Nectriaceae</taxon>
        <taxon>Fusarium</taxon>
        <taxon>Fusarium solani species complex</taxon>
    </lineage>
</organism>
<dbReference type="AlphaFoldDB" id="A0A9P9H9S5"/>
<evidence type="ECO:0000313" key="3">
    <source>
        <dbReference type="Proteomes" id="UP000736672"/>
    </source>
</evidence>
<protein>
    <submittedName>
        <fullName evidence="2">Kinase-like domain-containing protein</fullName>
    </submittedName>
</protein>
<name>A0A9P9H9S5_FUSSL</name>
<evidence type="ECO:0000259" key="1">
    <source>
        <dbReference type="PROSITE" id="PS50011"/>
    </source>
</evidence>
<feature type="domain" description="Protein kinase" evidence="1">
    <location>
        <begin position="158"/>
        <end position="470"/>
    </location>
</feature>
<dbReference type="SMART" id="SM00220">
    <property type="entry name" value="S_TKc"/>
    <property type="match status" value="1"/>
</dbReference>
<dbReference type="Proteomes" id="UP000736672">
    <property type="component" value="Unassembled WGS sequence"/>
</dbReference>